<evidence type="ECO:0000256" key="5">
    <source>
        <dbReference type="ARBA" id="ARBA00023157"/>
    </source>
</evidence>
<keyword evidence="6" id="KW-0393">Immunoglobulin domain</keyword>
<dbReference type="FunFam" id="2.60.40.10:FF:000088">
    <property type="entry name" value="Butyrophilin subfamily 1 member A1"/>
    <property type="match status" value="2"/>
</dbReference>
<dbReference type="PANTHER" id="PTHR24100">
    <property type="entry name" value="BUTYROPHILIN"/>
    <property type="match status" value="1"/>
</dbReference>
<evidence type="ECO:0000259" key="7">
    <source>
        <dbReference type="PROSITE" id="PS50835"/>
    </source>
</evidence>
<dbReference type="Gene3D" id="2.60.40.10">
    <property type="entry name" value="Immunoglobulins"/>
    <property type="match status" value="4"/>
</dbReference>
<dbReference type="InterPro" id="IPR053896">
    <property type="entry name" value="BTN3A2-like_Ig-C"/>
</dbReference>
<dbReference type="Ensembl" id="ENSPCET00000012424.1">
    <property type="protein sequence ID" value="ENSPCEP00000012009.1"/>
    <property type="gene ID" value="ENSPCEG00000009502.1"/>
</dbReference>
<evidence type="ECO:0000256" key="1">
    <source>
        <dbReference type="ARBA" id="ARBA00004370"/>
    </source>
</evidence>
<evidence type="ECO:0000256" key="3">
    <source>
        <dbReference type="ARBA" id="ARBA00022989"/>
    </source>
</evidence>
<dbReference type="GO" id="GO:0005102">
    <property type="term" value="F:signaling receptor binding"/>
    <property type="evidence" value="ECO:0007669"/>
    <property type="project" value="TreeGrafter"/>
</dbReference>
<keyword evidence="5" id="KW-1015">Disulfide bond</keyword>
<dbReference type="GO" id="GO:0009897">
    <property type="term" value="C:external side of plasma membrane"/>
    <property type="evidence" value="ECO:0007669"/>
    <property type="project" value="TreeGrafter"/>
</dbReference>
<keyword evidence="3" id="KW-1133">Transmembrane helix</keyword>
<dbReference type="InterPro" id="IPR050504">
    <property type="entry name" value="IgSF_BTN/MOG"/>
</dbReference>
<feature type="domain" description="Ig-like" evidence="7">
    <location>
        <begin position="135"/>
        <end position="221"/>
    </location>
</feature>
<feature type="domain" description="Ig-like" evidence="7">
    <location>
        <begin position="5"/>
        <end position="111"/>
    </location>
</feature>
<reference evidence="8" key="1">
    <citation type="submission" date="2025-08" db="UniProtKB">
        <authorList>
            <consortium name="Ensembl"/>
        </authorList>
    </citation>
    <scope>IDENTIFICATION</scope>
</reference>
<dbReference type="Pfam" id="PF07686">
    <property type="entry name" value="V-set"/>
    <property type="match status" value="2"/>
</dbReference>
<feature type="domain" description="Ig-like" evidence="7">
    <location>
        <begin position="228"/>
        <end position="335"/>
    </location>
</feature>
<feature type="domain" description="Ig-like" evidence="7">
    <location>
        <begin position="359"/>
        <end position="445"/>
    </location>
</feature>
<evidence type="ECO:0000256" key="6">
    <source>
        <dbReference type="ARBA" id="ARBA00023319"/>
    </source>
</evidence>
<dbReference type="InterPro" id="IPR007110">
    <property type="entry name" value="Ig-like_dom"/>
</dbReference>
<dbReference type="InterPro" id="IPR003598">
    <property type="entry name" value="Ig_sub2"/>
</dbReference>
<evidence type="ECO:0000313" key="8">
    <source>
        <dbReference type="Ensembl" id="ENSPCEP00000012009.1"/>
    </source>
</evidence>
<dbReference type="SMART" id="SM00406">
    <property type="entry name" value="IGv"/>
    <property type="match status" value="2"/>
</dbReference>
<dbReference type="SMART" id="SM00408">
    <property type="entry name" value="IGc2"/>
    <property type="match status" value="2"/>
</dbReference>
<evidence type="ECO:0000256" key="2">
    <source>
        <dbReference type="ARBA" id="ARBA00022692"/>
    </source>
</evidence>
<dbReference type="CDD" id="cd05713">
    <property type="entry name" value="IgV_MOG_like"/>
    <property type="match status" value="2"/>
</dbReference>
<protein>
    <recommendedName>
        <fullName evidence="7">Ig-like domain-containing protein</fullName>
    </recommendedName>
</protein>
<sequence>KETFPAFFFLRDEETFRVTGPDRPIPASVGGEAVLPCRLSPRMSAEKMEVRWFRSKFSTVVHVYRDGQDQDGDQIPEYLGRTEFLKDNIAIGKISLRIHNIRPSDDGQYTCFFQSGDVYEEALLELQVAALGSSPAISVEGHQDGGIRVACRSSRWYPEPKMLWRDLQGEVLPSASEKISPEADGLFQTESSIVIRAESNQKMTCCVRTPRLNQDRESEISIAGQCPPKLHRDRLRWSQFRVTGPDRPIPASVGGEAVLPCRLSPRMSAEKMEVRWFRSKFSTVVHVYRDGQDQDGDQIPEYLGRTEFLKDNIAIGKISLRIHNIRPSDDGQYTCFFQSGDVYEEALLELQVAALGSSPAISVEGHQDGGIRVACRSSRWYPEPKMLWRDLQGEVLPSASEKISPEADGLFQTESSIVIRAESNQKMTCCVRTPRLNQDRESEISIAGQCPPKLHRDRLRWCRHGWRVFKIESSHYWPEPLRCHRGGFWGGQSRHMLRALSSKGPITCIGCPQSCICLG</sequence>
<dbReference type="InterPro" id="IPR003599">
    <property type="entry name" value="Ig_sub"/>
</dbReference>
<dbReference type="GO" id="GO:0001817">
    <property type="term" value="P:regulation of cytokine production"/>
    <property type="evidence" value="ECO:0007669"/>
    <property type="project" value="TreeGrafter"/>
</dbReference>
<keyword evidence="4" id="KW-0472">Membrane</keyword>
<name>A0A8C8RW42_9SAUR</name>
<dbReference type="InterPro" id="IPR036179">
    <property type="entry name" value="Ig-like_dom_sf"/>
</dbReference>
<dbReference type="Pfam" id="PF22705">
    <property type="entry name" value="C2-set_3"/>
    <property type="match status" value="2"/>
</dbReference>
<accession>A0A8C8RW42</accession>
<keyword evidence="9" id="KW-1185">Reference proteome</keyword>
<keyword evidence="2" id="KW-0812">Transmembrane</keyword>
<dbReference type="FunFam" id="2.60.40.10:FF:000183">
    <property type="entry name" value="Myelin-oligodendrocyte glycoprotein"/>
    <property type="match status" value="2"/>
</dbReference>
<dbReference type="GO" id="GO:0050852">
    <property type="term" value="P:T cell receptor signaling pathway"/>
    <property type="evidence" value="ECO:0007669"/>
    <property type="project" value="TreeGrafter"/>
</dbReference>
<evidence type="ECO:0000256" key="4">
    <source>
        <dbReference type="ARBA" id="ARBA00023136"/>
    </source>
</evidence>
<dbReference type="SMART" id="SM00409">
    <property type="entry name" value="IG"/>
    <property type="match status" value="2"/>
</dbReference>
<reference evidence="8" key="2">
    <citation type="submission" date="2025-09" db="UniProtKB">
        <authorList>
            <consortium name="Ensembl"/>
        </authorList>
    </citation>
    <scope>IDENTIFICATION</scope>
</reference>
<organism evidence="8 9">
    <name type="scientific">Pelusios castaneus</name>
    <name type="common">West African mud turtle</name>
    <dbReference type="NCBI Taxonomy" id="367368"/>
    <lineage>
        <taxon>Eukaryota</taxon>
        <taxon>Metazoa</taxon>
        <taxon>Chordata</taxon>
        <taxon>Craniata</taxon>
        <taxon>Vertebrata</taxon>
        <taxon>Euteleostomi</taxon>
        <taxon>Archelosauria</taxon>
        <taxon>Testudinata</taxon>
        <taxon>Testudines</taxon>
        <taxon>Pleurodira</taxon>
        <taxon>Pelomedusidae</taxon>
        <taxon>Pelusios</taxon>
    </lineage>
</organism>
<proteinExistence type="predicted"/>
<dbReference type="InterPro" id="IPR013783">
    <property type="entry name" value="Ig-like_fold"/>
</dbReference>
<dbReference type="SUPFAM" id="SSF48726">
    <property type="entry name" value="Immunoglobulin"/>
    <property type="match status" value="4"/>
</dbReference>
<dbReference type="PANTHER" id="PTHR24100:SF149">
    <property type="entry name" value="BG-LIKE ANTIGEN 1-RELATED"/>
    <property type="match status" value="1"/>
</dbReference>
<dbReference type="PROSITE" id="PS50835">
    <property type="entry name" value="IG_LIKE"/>
    <property type="match status" value="4"/>
</dbReference>
<evidence type="ECO:0000313" key="9">
    <source>
        <dbReference type="Proteomes" id="UP000694393"/>
    </source>
</evidence>
<comment type="subcellular location">
    <subcellularLocation>
        <location evidence="1">Membrane</location>
    </subcellularLocation>
</comment>
<dbReference type="AlphaFoldDB" id="A0A8C8RW42"/>
<dbReference type="InterPro" id="IPR013106">
    <property type="entry name" value="Ig_V-set"/>
</dbReference>
<dbReference type="Proteomes" id="UP000694393">
    <property type="component" value="Unplaced"/>
</dbReference>